<dbReference type="RefSeq" id="WP_108993843.1">
    <property type="nucleotide sequence ID" value="NZ_BDQX01000187.1"/>
</dbReference>
<keyword evidence="1" id="KW-1133">Transmembrane helix</keyword>
<keyword evidence="1" id="KW-0472">Membrane</keyword>
<comment type="caution">
    <text evidence="2">The sequence shown here is derived from an EMBL/GenBank/DDBJ whole genome shotgun (WGS) entry which is preliminary data.</text>
</comment>
<feature type="transmembrane region" description="Helical" evidence="1">
    <location>
        <begin position="100"/>
        <end position="121"/>
    </location>
</feature>
<feature type="transmembrane region" description="Helical" evidence="1">
    <location>
        <begin position="243"/>
        <end position="260"/>
    </location>
</feature>
<evidence type="ECO:0000313" key="2">
    <source>
        <dbReference type="EMBL" id="GBG09015.1"/>
    </source>
</evidence>
<reference evidence="2 3" key="1">
    <citation type="submission" date="2017-08" db="EMBL/GenBank/DDBJ databases">
        <title>Substantial Increase in Enzyme Production by Combined Drug-Resistance Mutations in Paenibacillus agaridevorans.</title>
        <authorList>
            <person name="Tanaka Y."/>
            <person name="Funane K."/>
            <person name="Hosaka T."/>
            <person name="Shiwa Y."/>
            <person name="Fujita N."/>
            <person name="Miyazaki T."/>
            <person name="Yoshikawa H."/>
            <person name="Murakami K."/>
            <person name="Kasahara K."/>
            <person name="Inaoka T."/>
            <person name="Hiraga Y."/>
            <person name="Ochi K."/>
        </authorList>
    </citation>
    <scope>NUCLEOTIDE SEQUENCE [LARGE SCALE GENOMIC DNA]</scope>
    <source>
        <strain evidence="2 3">T-3040</strain>
    </source>
</reference>
<keyword evidence="3" id="KW-1185">Reference proteome</keyword>
<feature type="transmembrane region" description="Helical" evidence="1">
    <location>
        <begin position="293"/>
        <end position="313"/>
    </location>
</feature>
<dbReference type="EMBL" id="BDQX01000187">
    <property type="protein sequence ID" value="GBG09015.1"/>
    <property type="molecule type" value="Genomic_DNA"/>
</dbReference>
<dbReference type="InterPro" id="IPR049458">
    <property type="entry name" value="EpsG-like"/>
</dbReference>
<evidence type="ECO:0000256" key="1">
    <source>
        <dbReference type="SAM" id="Phobius"/>
    </source>
</evidence>
<feature type="transmembrane region" description="Helical" evidence="1">
    <location>
        <begin position="203"/>
        <end position="223"/>
    </location>
</feature>
<dbReference type="AlphaFoldDB" id="A0A2R5ESA7"/>
<feature type="transmembrane region" description="Helical" evidence="1">
    <location>
        <begin position="128"/>
        <end position="155"/>
    </location>
</feature>
<feature type="transmembrane region" description="Helical" evidence="1">
    <location>
        <begin position="267"/>
        <end position="287"/>
    </location>
</feature>
<feature type="transmembrane region" description="Helical" evidence="1">
    <location>
        <begin position="37"/>
        <end position="56"/>
    </location>
</feature>
<sequence>MEMIWFALFAVFFNAFMARYFAASTADGPLGIRPNRIYMALGAACLILVSGLRNNIGDTYLYMHSYRVEDFSWSSVLQKDDIGFNLFQMLLKQYTEDPQLMIMLTALVTNALIIIVFCQYSRMIELSLYAYITTGSFIVSMNGIRQFLAAAIVFTATRALLEGKWKIYFAIVILASFFHQSALIMLPIYFLVRRRAWTLTTMLLLSLGILIVVGYNYFSSALFSIIENTQYSGYRSFQEGGANVLRVIVFVIPLAIAFLGKDKLRRLFPGGDVIVNLSLVGAVIMIISTQNWIFARLGIYFSLYQLILLGWVIKLFREKDQRLMYIAFIGFYFLYFFYENVIVLDIRYASDYIRWPF</sequence>
<dbReference type="Proteomes" id="UP000245202">
    <property type="component" value="Unassembled WGS sequence"/>
</dbReference>
<keyword evidence="1" id="KW-0812">Transmembrane</keyword>
<organism evidence="2 3">
    <name type="scientific">Paenibacillus agaridevorans</name>
    <dbReference type="NCBI Taxonomy" id="171404"/>
    <lineage>
        <taxon>Bacteria</taxon>
        <taxon>Bacillati</taxon>
        <taxon>Bacillota</taxon>
        <taxon>Bacilli</taxon>
        <taxon>Bacillales</taxon>
        <taxon>Paenibacillaceae</taxon>
        <taxon>Paenibacillus</taxon>
    </lineage>
</organism>
<proteinExistence type="predicted"/>
<protein>
    <submittedName>
        <fullName evidence="2">Capsular biosynthesis protein</fullName>
    </submittedName>
</protein>
<feature type="transmembrane region" description="Helical" evidence="1">
    <location>
        <begin position="6"/>
        <end position="25"/>
    </location>
</feature>
<feature type="transmembrane region" description="Helical" evidence="1">
    <location>
        <begin position="167"/>
        <end position="191"/>
    </location>
</feature>
<dbReference type="Pfam" id="PF14897">
    <property type="entry name" value="EpsG"/>
    <property type="match status" value="1"/>
</dbReference>
<gene>
    <name evidence="2" type="ORF">PAT3040_03635</name>
</gene>
<feature type="transmembrane region" description="Helical" evidence="1">
    <location>
        <begin position="325"/>
        <end position="349"/>
    </location>
</feature>
<accession>A0A2R5ESA7</accession>
<evidence type="ECO:0000313" key="3">
    <source>
        <dbReference type="Proteomes" id="UP000245202"/>
    </source>
</evidence>
<name>A0A2R5ESA7_9BACL</name>